<accession>A0A1F7I7R9</accession>
<name>A0A1F7I7R9_9BACT</name>
<sequence length="163" mass="19084">MNRIHLFLILLVVVGVFLLQKNTPKKEIHYHAGFVVFKDDKKIDFSDIKYMHVEPCEEDEEEHEDEDEQQEKAHLHDEVGYVVHVHRNDSHWRDLFKNINYSVSDDMVGYIDGKKVAKILDEPIKEHESVVIFTGKNKDIDKKLQEAISVKEIKRVEKAGESC</sequence>
<evidence type="ECO:0000313" key="1">
    <source>
        <dbReference type="EMBL" id="OGK39417.1"/>
    </source>
</evidence>
<comment type="caution">
    <text evidence="1">The sequence shown here is derived from an EMBL/GenBank/DDBJ whole genome shotgun (WGS) entry which is preliminary data.</text>
</comment>
<reference evidence="1 2" key="1">
    <citation type="journal article" date="2016" name="Nat. Commun.">
        <title>Thousands of microbial genomes shed light on interconnected biogeochemical processes in an aquifer system.</title>
        <authorList>
            <person name="Anantharaman K."/>
            <person name="Brown C.T."/>
            <person name="Hug L.A."/>
            <person name="Sharon I."/>
            <person name="Castelle C.J."/>
            <person name="Probst A.J."/>
            <person name="Thomas B.C."/>
            <person name="Singh A."/>
            <person name="Wilkins M.J."/>
            <person name="Karaoz U."/>
            <person name="Brodie E.L."/>
            <person name="Williams K.H."/>
            <person name="Hubbard S.S."/>
            <person name="Banfield J.F."/>
        </authorList>
    </citation>
    <scope>NUCLEOTIDE SEQUENCE [LARGE SCALE GENOMIC DNA]</scope>
</reference>
<evidence type="ECO:0000313" key="2">
    <source>
        <dbReference type="Proteomes" id="UP000179024"/>
    </source>
</evidence>
<organism evidence="1 2">
    <name type="scientific">Candidatus Roizmanbacteria bacterium RIFCSPHIGHO2_12_FULL_44_10</name>
    <dbReference type="NCBI Taxonomy" id="1802054"/>
    <lineage>
        <taxon>Bacteria</taxon>
        <taxon>Candidatus Roizmaniibacteriota</taxon>
    </lineage>
</organism>
<protein>
    <submittedName>
        <fullName evidence="1">Uncharacterized protein</fullName>
    </submittedName>
</protein>
<gene>
    <name evidence="1" type="ORF">A3F34_02820</name>
</gene>
<dbReference type="EMBL" id="MGAE01000019">
    <property type="protein sequence ID" value="OGK39417.1"/>
    <property type="molecule type" value="Genomic_DNA"/>
</dbReference>
<proteinExistence type="predicted"/>
<dbReference type="Proteomes" id="UP000179024">
    <property type="component" value="Unassembled WGS sequence"/>
</dbReference>
<dbReference type="AlphaFoldDB" id="A0A1F7I7R9"/>